<dbReference type="EMBL" id="JBHSGR010000007">
    <property type="protein sequence ID" value="MFC4693404.1"/>
    <property type="molecule type" value="Genomic_DNA"/>
</dbReference>
<evidence type="ECO:0000313" key="2">
    <source>
        <dbReference type="EMBL" id="MFC4693404.1"/>
    </source>
</evidence>
<organism evidence="2 3">
    <name type="scientific">Geodermatophilus arenarius</name>
    <dbReference type="NCBI Taxonomy" id="1137990"/>
    <lineage>
        <taxon>Bacteria</taxon>
        <taxon>Bacillati</taxon>
        <taxon>Actinomycetota</taxon>
        <taxon>Actinomycetes</taxon>
        <taxon>Geodermatophilales</taxon>
        <taxon>Geodermatophilaceae</taxon>
        <taxon>Geodermatophilus</taxon>
    </lineage>
</organism>
<name>A0ABV9LHF4_9ACTN</name>
<gene>
    <name evidence="2" type="ORF">ACFO3M_08405</name>
</gene>
<reference evidence="3" key="1">
    <citation type="journal article" date="2019" name="Int. J. Syst. Evol. Microbiol.">
        <title>The Global Catalogue of Microorganisms (GCM) 10K type strain sequencing project: providing services to taxonomists for standard genome sequencing and annotation.</title>
        <authorList>
            <consortium name="The Broad Institute Genomics Platform"/>
            <consortium name="The Broad Institute Genome Sequencing Center for Infectious Disease"/>
            <person name="Wu L."/>
            <person name="Ma J."/>
        </authorList>
    </citation>
    <scope>NUCLEOTIDE SEQUENCE [LARGE SCALE GENOMIC DNA]</scope>
    <source>
        <strain evidence="3">CCUG 62763</strain>
    </source>
</reference>
<evidence type="ECO:0000313" key="3">
    <source>
        <dbReference type="Proteomes" id="UP001596025"/>
    </source>
</evidence>
<sequence length="206" mass="21675">MERTDRPVVPDGLPRLRAGWHASPEQGACLMEYVSVLAGTSFDDHPRCTDPTLAALARLVNDASTDDGRPLLAAFAPALAGTARFRDARRTAAVVEGALRAADAATEHPALLRRHLARAGRRCVRVAGTGPRAGLARWLDPLYRQGPGRHRLEAAVAALWDLPGPRRDAALRATLAAAVAAARAPVTGGPVPSAHAPGPRPDQLQA</sequence>
<dbReference type="RefSeq" id="WP_387988123.1">
    <property type="nucleotide sequence ID" value="NZ_JBHSGR010000007.1"/>
</dbReference>
<evidence type="ECO:0000256" key="1">
    <source>
        <dbReference type="SAM" id="MobiDB-lite"/>
    </source>
</evidence>
<proteinExistence type="predicted"/>
<comment type="caution">
    <text evidence="2">The sequence shown here is derived from an EMBL/GenBank/DDBJ whole genome shotgun (WGS) entry which is preliminary data.</text>
</comment>
<protein>
    <submittedName>
        <fullName evidence="2">Uncharacterized protein</fullName>
    </submittedName>
</protein>
<dbReference type="Proteomes" id="UP001596025">
    <property type="component" value="Unassembled WGS sequence"/>
</dbReference>
<accession>A0ABV9LHF4</accession>
<keyword evidence="3" id="KW-1185">Reference proteome</keyword>
<feature type="region of interest" description="Disordered" evidence="1">
    <location>
        <begin position="186"/>
        <end position="206"/>
    </location>
</feature>